<name>A0AAE0S942_9BIVA</name>
<evidence type="ECO:0000313" key="2">
    <source>
        <dbReference type="Proteomes" id="UP001195483"/>
    </source>
</evidence>
<gene>
    <name evidence="1" type="ORF">CHS0354_028783</name>
</gene>
<protein>
    <submittedName>
        <fullName evidence="1">Uncharacterized protein</fullName>
    </submittedName>
</protein>
<evidence type="ECO:0000313" key="1">
    <source>
        <dbReference type="EMBL" id="KAK3587404.1"/>
    </source>
</evidence>
<reference evidence="1" key="2">
    <citation type="journal article" date="2021" name="Genome Biol. Evol.">
        <title>Developing a high-quality reference genome for a parasitic bivalve with doubly uniparental inheritance (Bivalvia: Unionida).</title>
        <authorList>
            <person name="Smith C.H."/>
        </authorList>
    </citation>
    <scope>NUCLEOTIDE SEQUENCE</scope>
    <source>
        <strain evidence="1">CHS0354</strain>
        <tissue evidence="1">Mantle</tissue>
    </source>
</reference>
<proteinExistence type="predicted"/>
<keyword evidence="2" id="KW-1185">Reference proteome</keyword>
<dbReference type="AlphaFoldDB" id="A0AAE0S942"/>
<feature type="non-terminal residue" evidence="1">
    <location>
        <position position="57"/>
    </location>
</feature>
<reference evidence="1" key="3">
    <citation type="submission" date="2023-05" db="EMBL/GenBank/DDBJ databases">
        <authorList>
            <person name="Smith C.H."/>
        </authorList>
    </citation>
    <scope>NUCLEOTIDE SEQUENCE</scope>
    <source>
        <strain evidence="1">CHS0354</strain>
        <tissue evidence="1">Mantle</tissue>
    </source>
</reference>
<accession>A0AAE0S942</accession>
<reference evidence="1" key="1">
    <citation type="journal article" date="2021" name="Genome Biol. Evol.">
        <title>A High-Quality Reference Genome for a Parasitic Bivalve with Doubly Uniparental Inheritance (Bivalvia: Unionida).</title>
        <authorList>
            <person name="Smith C.H."/>
        </authorList>
    </citation>
    <scope>NUCLEOTIDE SEQUENCE</scope>
    <source>
        <strain evidence="1">CHS0354</strain>
    </source>
</reference>
<comment type="caution">
    <text evidence="1">The sequence shown here is derived from an EMBL/GenBank/DDBJ whole genome shotgun (WGS) entry which is preliminary data.</text>
</comment>
<organism evidence="1 2">
    <name type="scientific">Potamilus streckersoni</name>
    <dbReference type="NCBI Taxonomy" id="2493646"/>
    <lineage>
        <taxon>Eukaryota</taxon>
        <taxon>Metazoa</taxon>
        <taxon>Spiralia</taxon>
        <taxon>Lophotrochozoa</taxon>
        <taxon>Mollusca</taxon>
        <taxon>Bivalvia</taxon>
        <taxon>Autobranchia</taxon>
        <taxon>Heteroconchia</taxon>
        <taxon>Palaeoheterodonta</taxon>
        <taxon>Unionida</taxon>
        <taxon>Unionoidea</taxon>
        <taxon>Unionidae</taxon>
        <taxon>Ambleminae</taxon>
        <taxon>Lampsilini</taxon>
        <taxon>Potamilus</taxon>
    </lineage>
</organism>
<dbReference type="Proteomes" id="UP001195483">
    <property type="component" value="Unassembled WGS sequence"/>
</dbReference>
<sequence length="57" mass="6734">MFPKLVQTAQRLVSPIHPSCPQDNHGRFAKYIFLGDVQNEVPRREIWRRQPSIFKEA</sequence>
<dbReference type="EMBL" id="JAEAOA010001725">
    <property type="protein sequence ID" value="KAK3587404.1"/>
    <property type="molecule type" value="Genomic_DNA"/>
</dbReference>